<proteinExistence type="predicted"/>
<evidence type="ECO:0000313" key="2">
    <source>
        <dbReference type="EMBL" id="KEZ23893.1"/>
    </source>
</evidence>
<keyword evidence="1" id="KW-0812">Transmembrane</keyword>
<gene>
    <name evidence="2" type="ORF">UDIV_2140</name>
</gene>
<sequence length="71" mass="8396">MTKKDINPRLRVTKTVVFDEQEQERNKVKKHKKLPRTWRIVISVLLTFCCACVIVLLVYVITYLYSLEVNA</sequence>
<dbReference type="Proteomes" id="UP000028537">
    <property type="component" value="Unassembled WGS sequence"/>
</dbReference>
<evidence type="ECO:0000313" key="3">
    <source>
        <dbReference type="Proteomes" id="UP000028537"/>
    </source>
</evidence>
<dbReference type="RefSeq" id="WP_038102200.1">
    <property type="nucleotide sequence ID" value="NZ_JFDP01000034.1"/>
</dbReference>
<reference evidence="2 3" key="1">
    <citation type="submission" date="2014-02" db="EMBL/GenBank/DDBJ databases">
        <title>Genome sequence of Ureaplasma diversum strain 246.</title>
        <authorList>
            <person name="Sirand-Pugnet P."/>
            <person name="Breton M."/>
            <person name="Dordet-Frisoni E."/>
            <person name="Baranowski E."/>
            <person name="Barre A."/>
            <person name="Couture C."/>
            <person name="Dupuy V."/>
            <person name="Gaurivaud P."/>
            <person name="Jacob D."/>
            <person name="Lemaitre C."/>
            <person name="Manso-Silvan L."/>
            <person name="Nikolski M."/>
            <person name="Nouvel L.-X."/>
            <person name="Poumarat F."/>
            <person name="Tardy F."/>
            <person name="Thebault P."/>
            <person name="Theil S."/>
            <person name="Citti C."/>
            <person name="Thiaucourt F."/>
            <person name="Blanchard A."/>
        </authorList>
    </citation>
    <scope>NUCLEOTIDE SEQUENCE [LARGE SCALE GENOMIC DNA]</scope>
    <source>
        <strain evidence="2 3">NCTC 246</strain>
    </source>
</reference>
<dbReference type="EMBL" id="JFDP01000034">
    <property type="protein sequence ID" value="KEZ23893.1"/>
    <property type="molecule type" value="Genomic_DNA"/>
</dbReference>
<keyword evidence="1" id="KW-1133">Transmembrane helix</keyword>
<evidence type="ECO:0000256" key="1">
    <source>
        <dbReference type="SAM" id="Phobius"/>
    </source>
</evidence>
<organism evidence="2 3">
    <name type="scientific">Ureaplasma diversum NCTC 246</name>
    <dbReference type="NCBI Taxonomy" id="1188241"/>
    <lineage>
        <taxon>Bacteria</taxon>
        <taxon>Bacillati</taxon>
        <taxon>Mycoplasmatota</taxon>
        <taxon>Mycoplasmoidales</taxon>
        <taxon>Mycoplasmoidaceae</taxon>
        <taxon>Ureaplasma</taxon>
    </lineage>
</organism>
<keyword evidence="3" id="KW-1185">Reference proteome</keyword>
<accession>A0A084F101</accession>
<name>A0A084F101_9BACT</name>
<feature type="transmembrane region" description="Helical" evidence="1">
    <location>
        <begin position="40"/>
        <end position="65"/>
    </location>
</feature>
<dbReference type="AlphaFoldDB" id="A0A084F101"/>
<comment type="caution">
    <text evidence="2">The sequence shown here is derived from an EMBL/GenBank/DDBJ whole genome shotgun (WGS) entry which is preliminary data.</text>
</comment>
<keyword evidence="1" id="KW-0472">Membrane</keyword>
<protein>
    <submittedName>
        <fullName evidence="2">Uncharacterized protein</fullName>
    </submittedName>
</protein>